<dbReference type="EMBL" id="JAHLFT010000033">
    <property type="protein sequence ID" value="MBU3828064.1"/>
    <property type="molecule type" value="Genomic_DNA"/>
</dbReference>
<accession>A0A9E2NV59</accession>
<reference evidence="1" key="1">
    <citation type="journal article" date="2021" name="PeerJ">
        <title>Extensive microbial diversity within the chicken gut microbiome revealed by metagenomics and culture.</title>
        <authorList>
            <person name="Gilroy R."/>
            <person name="Ravi A."/>
            <person name="Getino M."/>
            <person name="Pursley I."/>
            <person name="Horton D.L."/>
            <person name="Alikhan N.F."/>
            <person name="Baker D."/>
            <person name="Gharbi K."/>
            <person name="Hall N."/>
            <person name="Watson M."/>
            <person name="Adriaenssens E.M."/>
            <person name="Foster-Nyarko E."/>
            <person name="Jarju S."/>
            <person name="Secka A."/>
            <person name="Antonio M."/>
            <person name="Oren A."/>
            <person name="Chaudhuri R.R."/>
            <person name="La Ragione R."/>
            <person name="Hildebrand F."/>
            <person name="Pallen M.J."/>
        </authorList>
    </citation>
    <scope>NUCLEOTIDE SEQUENCE</scope>
    <source>
        <strain evidence="1">F6-686</strain>
    </source>
</reference>
<comment type="caution">
    <text evidence="1">The sequence shown here is derived from an EMBL/GenBank/DDBJ whole genome shotgun (WGS) entry which is preliminary data.</text>
</comment>
<sequence length="53" mass="5859">MRRKSLSLLINKISQTVMHEVSYRKLANVVKSTGNSLSTAIAYAITKKANHKG</sequence>
<proteinExistence type="predicted"/>
<dbReference type="Proteomes" id="UP000823844">
    <property type="component" value="Unassembled WGS sequence"/>
</dbReference>
<organism evidence="1 2">
    <name type="scientific">Candidatus Lactobacillus pullistercoris</name>
    <dbReference type="NCBI Taxonomy" id="2838636"/>
    <lineage>
        <taxon>Bacteria</taxon>
        <taxon>Bacillati</taxon>
        <taxon>Bacillota</taxon>
        <taxon>Bacilli</taxon>
        <taxon>Lactobacillales</taxon>
        <taxon>Lactobacillaceae</taxon>
        <taxon>Lactobacillus</taxon>
    </lineage>
</organism>
<name>A0A9E2NV59_9LACO</name>
<protein>
    <submittedName>
        <fullName evidence="1">Uncharacterized protein</fullName>
    </submittedName>
</protein>
<dbReference type="AlphaFoldDB" id="A0A9E2NV59"/>
<evidence type="ECO:0000313" key="1">
    <source>
        <dbReference type="EMBL" id="MBU3828064.1"/>
    </source>
</evidence>
<evidence type="ECO:0000313" key="2">
    <source>
        <dbReference type="Proteomes" id="UP000823844"/>
    </source>
</evidence>
<reference evidence="1" key="2">
    <citation type="submission" date="2021-04" db="EMBL/GenBank/DDBJ databases">
        <authorList>
            <person name="Gilroy R."/>
        </authorList>
    </citation>
    <scope>NUCLEOTIDE SEQUENCE</scope>
    <source>
        <strain evidence="1">F6-686</strain>
    </source>
</reference>
<gene>
    <name evidence="1" type="ORF">H9806_02770</name>
</gene>